<dbReference type="SUPFAM" id="SSF51182">
    <property type="entry name" value="RmlC-like cupins"/>
    <property type="match status" value="1"/>
</dbReference>
<evidence type="ECO:0000259" key="1">
    <source>
        <dbReference type="Pfam" id="PF05523"/>
    </source>
</evidence>
<dbReference type="InterPro" id="IPR011051">
    <property type="entry name" value="RmlC_Cupin_sf"/>
</dbReference>
<proteinExistence type="predicted"/>
<feature type="domain" description="Sugar 3,4-ketoisomerase QdtA cupin" evidence="1">
    <location>
        <begin position="9"/>
        <end position="135"/>
    </location>
</feature>
<dbReference type="InterPro" id="IPR014710">
    <property type="entry name" value="RmlC-like_jellyroll"/>
</dbReference>
<reference evidence="3" key="1">
    <citation type="journal article" date="2019" name="Int. J. Syst. Evol. Microbiol.">
        <title>The Global Catalogue of Microorganisms (GCM) 10K type strain sequencing project: providing services to taxonomists for standard genome sequencing and annotation.</title>
        <authorList>
            <consortium name="The Broad Institute Genomics Platform"/>
            <consortium name="The Broad Institute Genome Sequencing Center for Infectious Disease"/>
            <person name="Wu L."/>
            <person name="Ma J."/>
        </authorList>
    </citation>
    <scope>NUCLEOTIDE SEQUENCE [LARGE SCALE GENOMIC DNA]</scope>
    <source>
        <strain evidence="3">JCM 17917</strain>
    </source>
</reference>
<accession>A0ABP8FH96</accession>
<dbReference type="InterPro" id="IPR008894">
    <property type="entry name" value="QdtA_cupin_dom"/>
</dbReference>
<dbReference type="RefSeq" id="WP_345164558.1">
    <property type="nucleotide sequence ID" value="NZ_BAABGX010000002.1"/>
</dbReference>
<name>A0ABP8FH96_9BACT</name>
<protein>
    <submittedName>
        <fullName evidence="2">FdtA/QdtA family cupin domain-containing protein</fullName>
    </submittedName>
</protein>
<dbReference type="Proteomes" id="UP001501844">
    <property type="component" value="Unassembled WGS sequence"/>
</dbReference>
<evidence type="ECO:0000313" key="2">
    <source>
        <dbReference type="EMBL" id="GAA4303726.1"/>
    </source>
</evidence>
<keyword evidence="3" id="KW-1185">Reference proteome</keyword>
<gene>
    <name evidence="2" type="ORF">GCM10023183_16590</name>
</gene>
<comment type="caution">
    <text evidence="2">The sequence shown here is derived from an EMBL/GenBank/DDBJ whole genome shotgun (WGS) entry which is preliminary data.</text>
</comment>
<evidence type="ECO:0000313" key="3">
    <source>
        <dbReference type="Proteomes" id="UP001501844"/>
    </source>
</evidence>
<dbReference type="Pfam" id="PF05523">
    <property type="entry name" value="FdtA"/>
    <property type="match status" value="1"/>
</dbReference>
<sequence>MEDRERKPYLIEFPVIGEPSVGFISIAETAGVLPFDCKRVFWTYNTPESILRGRHAHYATEQVIIAVSGRILVTTELSSSEVQVFVLETPCQGLYVPPNVWHTMQYSSQAVQLVLASTPFEEADYIRDYATFKQVWG</sequence>
<dbReference type="EMBL" id="BAABGX010000002">
    <property type="protein sequence ID" value="GAA4303726.1"/>
    <property type="molecule type" value="Genomic_DNA"/>
</dbReference>
<dbReference type="CDD" id="cd20292">
    <property type="entry name" value="cupin_QdtA-like"/>
    <property type="match status" value="1"/>
</dbReference>
<dbReference type="Gene3D" id="2.60.120.10">
    <property type="entry name" value="Jelly Rolls"/>
    <property type="match status" value="1"/>
</dbReference>
<organism evidence="2 3">
    <name type="scientific">Nibribacter koreensis</name>
    <dbReference type="NCBI Taxonomy" id="1084519"/>
    <lineage>
        <taxon>Bacteria</taxon>
        <taxon>Pseudomonadati</taxon>
        <taxon>Bacteroidota</taxon>
        <taxon>Cytophagia</taxon>
        <taxon>Cytophagales</taxon>
        <taxon>Hymenobacteraceae</taxon>
        <taxon>Nibribacter</taxon>
    </lineage>
</organism>